<evidence type="ECO:0000313" key="3">
    <source>
        <dbReference type="EMBL" id="KAL3650274.1"/>
    </source>
</evidence>
<proteinExistence type="predicted"/>
<name>A0ABD3EAW8_9LAMI</name>
<keyword evidence="4" id="KW-1185">Reference proteome</keyword>
<reference evidence="4" key="1">
    <citation type="journal article" date="2024" name="IScience">
        <title>Strigolactones Initiate the Formation of Haustorium-like Structures in Castilleja.</title>
        <authorList>
            <person name="Buerger M."/>
            <person name="Peterson D."/>
            <person name="Chory J."/>
        </authorList>
    </citation>
    <scope>NUCLEOTIDE SEQUENCE [LARGE SCALE GENOMIC DNA]</scope>
</reference>
<dbReference type="Proteomes" id="UP001632038">
    <property type="component" value="Unassembled WGS sequence"/>
</dbReference>
<organism evidence="3 4">
    <name type="scientific">Castilleja foliolosa</name>
    <dbReference type="NCBI Taxonomy" id="1961234"/>
    <lineage>
        <taxon>Eukaryota</taxon>
        <taxon>Viridiplantae</taxon>
        <taxon>Streptophyta</taxon>
        <taxon>Embryophyta</taxon>
        <taxon>Tracheophyta</taxon>
        <taxon>Spermatophyta</taxon>
        <taxon>Magnoliopsida</taxon>
        <taxon>eudicotyledons</taxon>
        <taxon>Gunneridae</taxon>
        <taxon>Pentapetalae</taxon>
        <taxon>asterids</taxon>
        <taxon>lamiids</taxon>
        <taxon>Lamiales</taxon>
        <taxon>Orobanchaceae</taxon>
        <taxon>Pedicularideae</taxon>
        <taxon>Castillejinae</taxon>
        <taxon>Castilleja</taxon>
    </lineage>
</organism>
<protein>
    <recommendedName>
        <fullName evidence="5">Secreted protein</fullName>
    </recommendedName>
</protein>
<feature type="signal peptide" evidence="2">
    <location>
        <begin position="1"/>
        <end position="23"/>
    </location>
</feature>
<feature type="chain" id="PRO_5044768377" description="Secreted protein" evidence="2">
    <location>
        <begin position="24"/>
        <end position="89"/>
    </location>
</feature>
<feature type="region of interest" description="Disordered" evidence="1">
    <location>
        <begin position="35"/>
        <end position="89"/>
    </location>
</feature>
<accession>A0ABD3EAW8</accession>
<evidence type="ECO:0000256" key="1">
    <source>
        <dbReference type="SAM" id="MobiDB-lite"/>
    </source>
</evidence>
<dbReference type="EMBL" id="JAVIJP010000007">
    <property type="protein sequence ID" value="KAL3650274.1"/>
    <property type="molecule type" value="Genomic_DNA"/>
</dbReference>
<gene>
    <name evidence="3" type="ORF">CASFOL_006677</name>
</gene>
<evidence type="ECO:0000313" key="4">
    <source>
        <dbReference type="Proteomes" id="UP001632038"/>
    </source>
</evidence>
<evidence type="ECO:0000256" key="2">
    <source>
        <dbReference type="SAM" id="SignalP"/>
    </source>
</evidence>
<sequence>MMKNMAMIFYLIVVQGILISALATCDDKLVSEWPAKAAMPPPGRLEAAAPQTTTSRRMLKKPPKGSSGPSHGGNKGPPKNAKSRQKLHG</sequence>
<keyword evidence="2" id="KW-0732">Signal</keyword>
<comment type="caution">
    <text evidence="3">The sequence shown here is derived from an EMBL/GenBank/DDBJ whole genome shotgun (WGS) entry which is preliminary data.</text>
</comment>
<evidence type="ECO:0008006" key="5">
    <source>
        <dbReference type="Google" id="ProtNLM"/>
    </source>
</evidence>
<dbReference type="AlphaFoldDB" id="A0ABD3EAW8"/>